<organism evidence="1 2">
    <name type="scientific">Alcanivorax nanhaiticus</name>
    <dbReference type="NCBI Taxonomy" id="1177154"/>
    <lineage>
        <taxon>Bacteria</taxon>
        <taxon>Pseudomonadati</taxon>
        <taxon>Pseudomonadota</taxon>
        <taxon>Gammaproteobacteria</taxon>
        <taxon>Oceanospirillales</taxon>
        <taxon>Alcanivoracaceae</taxon>
        <taxon>Alcanivorax</taxon>
    </lineage>
</organism>
<evidence type="ECO:0008006" key="3">
    <source>
        <dbReference type="Google" id="ProtNLM"/>
    </source>
</evidence>
<dbReference type="OrthoDB" id="3781969at2"/>
<comment type="caution">
    <text evidence="1">The sequence shown here is derived from an EMBL/GenBank/DDBJ whole genome shotgun (WGS) entry which is preliminary data.</text>
</comment>
<evidence type="ECO:0000313" key="1">
    <source>
        <dbReference type="EMBL" id="KGD66443.1"/>
    </source>
</evidence>
<dbReference type="EMBL" id="ARXV01000001">
    <property type="protein sequence ID" value="KGD66443.1"/>
    <property type="molecule type" value="Genomic_DNA"/>
</dbReference>
<dbReference type="Proteomes" id="UP000029444">
    <property type="component" value="Unassembled WGS sequence"/>
</dbReference>
<name>A0A095TVL9_9GAMM</name>
<sequence length="119" mass="12540">MANVKESLSALLQPDGAMCTAIVDANSGMVLGQEGTGLDLELAAAGNTEVVRAKMKTMKSLGLNDAIEDILITLGTQYHIIRPVAAHSGLFIYLVLDKGKSNLALARRACQEVESNLAV</sequence>
<dbReference type="eggNOG" id="COG4753">
    <property type="taxonomic scope" value="Bacteria"/>
</dbReference>
<proteinExistence type="predicted"/>
<protein>
    <recommendedName>
        <fullName evidence="3">Roadblock/LAMTOR2 domain-containing protein</fullName>
    </recommendedName>
</protein>
<dbReference type="PATRIC" id="fig|1177154.3.peg.113"/>
<dbReference type="STRING" id="1177154.Y5S_00110"/>
<evidence type="ECO:0000313" key="2">
    <source>
        <dbReference type="Proteomes" id="UP000029444"/>
    </source>
</evidence>
<dbReference type="AlphaFoldDB" id="A0A095TVL9"/>
<keyword evidence="2" id="KW-1185">Reference proteome</keyword>
<dbReference type="RefSeq" id="WP_035229342.1">
    <property type="nucleotide sequence ID" value="NZ_ARXV01000001.1"/>
</dbReference>
<reference evidence="1 2" key="1">
    <citation type="submission" date="2012-09" db="EMBL/GenBank/DDBJ databases">
        <title>Genome Sequence of alkane-degrading Bacterium Alcanivorax sp. 19-m-6.</title>
        <authorList>
            <person name="Lai Q."/>
            <person name="Shao Z."/>
        </authorList>
    </citation>
    <scope>NUCLEOTIDE SEQUENCE [LARGE SCALE GENOMIC DNA]</scope>
    <source>
        <strain evidence="1 2">19-m-6</strain>
    </source>
</reference>
<accession>A0A095TVL9</accession>
<gene>
    <name evidence="1" type="ORF">Y5S_00110</name>
</gene>